<organism evidence="2 3">
    <name type="scientific">Allorhodopirellula solitaria</name>
    <dbReference type="NCBI Taxonomy" id="2527987"/>
    <lineage>
        <taxon>Bacteria</taxon>
        <taxon>Pseudomonadati</taxon>
        <taxon>Planctomycetota</taxon>
        <taxon>Planctomycetia</taxon>
        <taxon>Pirellulales</taxon>
        <taxon>Pirellulaceae</taxon>
        <taxon>Allorhodopirellula</taxon>
    </lineage>
</organism>
<protein>
    <submittedName>
        <fullName evidence="2">Stress responsive A/B Barrel Domain protein</fullName>
    </submittedName>
</protein>
<comment type="caution">
    <text evidence="2">The sequence shown here is derived from an EMBL/GenBank/DDBJ whole genome shotgun (WGS) entry which is preliminary data.</text>
</comment>
<dbReference type="SUPFAM" id="SSF54909">
    <property type="entry name" value="Dimeric alpha+beta barrel"/>
    <property type="match status" value="1"/>
</dbReference>
<dbReference type="RefSeq" id="WP_146391633.1">
    <property type="nucleotide sequence ID" value="NZ_SJPK01000005.1"/>
</dbReference>
<dbReference type="AlphaFoldDB" id="A0A5C5XYJ9"/>
<dbReference type="Gene3D" id="3.30.70.100">
    <property type="match status" value="1"/>
</dbReference>
<feature type="domain" description="Stress-response A/B barrel" evidence="1">
    <location>
        <begin position="4"/>
        <end position="99"/>
    </location>
</feature>
<dbReference type="Proteomes" id="UP000318053">
    <property type="component" value="Unassembled WGS sequence"/>
</dbReference>
<sequence>MSRLAHQVFFKLKNRDDASVESLVNACQKYLTGHDGTLDFSVGVREPRYDRPVNADYDVALHVVFVDQAAHDAYQVAPRHLEFFEQQKPNWDVVQVFDSNLRDDA</sequence>
<accession>A0A5C5XYJ9</accession>
<evidence type="ECO:0000259" key="1">
    <source>
        <dbReference type="PROSITE" id="PS51502"/>
    </source>
</evidence>
<keyword evidence="3" id="KW-1185">Reference proteome</keyword>
<evidence type="ECO:0000313" key="2">
    <source>
        <dbReference type="EMBL" id="TWT66552.1"/>
    </source>
</evidence>
<dbReference type="Pfam" id="PF07876">
    <property type="entry name" value="Dabb"/>
    <property type="match status" value="1"/>
</dbReference>
<dbReference type="EMBL" id="SJPK01000005">
    <property type="protein sequence ID" value="TWT66552.1"/>
    <property type="molecule type" value="Genomic_DNA"/>
</dbReference>
<gene>
    <name evidence="2" type="ORF">CA85_26490</name>
</gene>
<name>A0A5C5XYJ9_9BACT</name>
<reference evidence="2 3" key="1">
    <citation type="submission" date="2019-02" db="EMBL/GenBank/DDBJ databases">
        <title>Deep-cultivation of Planctomycetes and their phenomic and genomic characterization uncovers novel biology.</title>
        <authorList>
            <person name="Wiegand S."/>
            <person name="Jogler M."/>
            <person name="Boedeker C."/>
            <person name="Pinto D."/>
            <person name="Vollmers J."/>
            <person name="Rivas-Marin E."/>
            <person name="Kohn T."/>
            <person name="Peeters S.H."/>
            <person name="Heuer A."/>
            <person name="Rast P."/>
            <person name="Oberbeckmann S."/>
            <person name="Bunk B."/>
            <person name="Jeske O."/>
            <person name="Meyerdierks A."/>
            <person name="Storesund J.E."/>
            <person name="Kallscheuer N."/>
            <person name="Luecker S."/>
            <person name="Lage O.M."/>
            <person name="Pohl T."/>
            <person name="Merkel B.J."/>
            <person name="Hornburger P."/>
            <person name="Mueller R.-W."/>
            <person name="Bruemmer F."/>
            <person name="Labrenz M."/>
            <person name="Spormann A.M."/>
            <person name="Op Den Camp H."/>
            <person name="Overmann J."/>
            <person name="Amann R."/>
            <person name="Jetten M.S.M."/>
            <person name="Mascher T."/>
            <person name="Medema M.H."/>
            <person name="Devos D.P."/>
            <person name="Kaster A.-K."/>
            <person name="Ovreas L."/>
            <person name="Rohde M."/>
            <person name="Galperin M.Y."/>
            <person name="Jogler C."/>
        </authorList>
    </citation>
    <scope>NUCLEOTIDE SEQUENCE [LARGE SCALE GENOMIC DNA]</scope>
    <source>
        <strain evidence="2 3">CA85</strain>
    </source>
</reference>
<dbReference type="InterPro" id="IPR011008">
    <property type="entry name" value="Dimeric_a/b-barrel"/>
</dbReference>
<dbReference type="SMART" id="SM00886">
    <property type="entry name" value="Dabb"/>
    <property type="match status" value="1"/>
</dbReference>
<proteinExistence type="predicted"/>
<evidence type="ECO:0000313" key="3">
    <source>
        <dbReference type="Proteomes" id="UP000318053"/>
    </source>
</evidence>
<dbReference type="InterPro" id="IPR013097">
    <property type="entry name" value="Dabb"/>
</dbReference>
<dbReference type="OrthoDB" id="8114960at2"/>
<dbReference type="PROSITE" id="PS51502">
    <property type="entry name" value="S_R_A_B_BARREL"/>
    <property type="match status" value="1"/>
</dbReference>